<evidence type="ECO:0000313" key="1">
    <source>
        <dbReference type="EMBL" id="OCT55290.1"/>
    </source>
</evidence>
<name>A0A974BNA9_XENLA</name>
<proteinExistence type="predicted"/>
<dbReference type="Proteomes" id="UP000694892">
    <property type="component" value="Unassembled WGS sequence"/>
</dbReference>
<reference evidence="1" key="1">
    <citation type="submission" date="2016-05" db="EMBL/GenBank/DDBJ databases">
        <title>WGS assembly of Xenopus laevis.</title>
        <authorList>
            <person name="Session A."/>
            <person name="Uno Y."/>
            <person name="Kwon T."/>
            <person name="Chapman J."/>
            <person name="Toyoda A."/>
            <person name="Takahashi S."/>
            <person name="Fukui A."/>
            <person name="Hikosaka A."/>
            <person name="Putnam N."/>
            <person name="Stites J."/>
            <person name="Van Heeringen S."/>
            <person name="Quigley I."/>
            <person name="Heinz S."/>
            <person name="Hellsten U."/>
            <person name="Lyons J."/>
            <person name="Suzuki A."/>
            <person name="Kondo M."/>
            <person name="Ogino H."/>
            <person name="Ochi H."/>
            <person name="Bogdanovic O."/>
            <person name="Lister R."/>
            <person name="Georgiou G."/>
            <person name="Paranjpe S."/>
            <person name="Van Kruijsbergen I."/>
            <person name="Mozaffari S."/>
            <person name="Shu S."/>
            <person name="Schmutz J."/>
            <person name="Jenkins J."/>
            <person name="Grimwood J."/>
            <person name="Carlson J."/>
            <person name="Mitros T."/>
            <person name="Simakov O."/>
            <person name="Heald R."/>
            <person name="Miller K."/>
            <person name="Haudenschild C."/>
            <person name="Kuroki Y."/>
            <person name="Tanaka T."/>
            <person name="Michiue T."/>
            <person name="Watanabe M."/>
            <person name="Kinoshita T."/>
            <person name="Ohta Y."/>
            <person name="Mawaribuchi S."/>
            <person name="Suzuki Y."/>
            <person name="Haramoto Y."/>
            <person name="Yamamoto T."/>
            <person name="Takagi C."/>
            <person name="Kitzman J."/>
            <person name="Shendure J."/>
            <person name="Nakayama T."/>
            <person name="Izutsu Y."/>
            <person name="Robert J."/>
            <person name="Dichmann D."/>
            <person name="Flajnik M."/>
            <person name="Houston D."/>
            <person name="Marcotte E."/>
            <person name="Wallingford J."/>
            <person name="Ito Y."/>
            <person name="Asashima M."/>
            <person name="Ueno N."/>
            <person name="Matsuda Y."/>
            <person name="Jan Veenstra G."/>
            <person name="Fujiyama A."/>
            <person name="Harland R."/>
            <person name="Taira M."/>
            <person name="Rokhsar D.S."/>
        </authorList>
    </citation>
    <scope>NUCLEOTIDE SEQUENCE</scope>
    <source>
        <strain evidence="1">J</strain>
        <tissue evidence="1">Blood</tissue>
    </source>
</reference>
<gene>
    <name evidence="1" type="ORF">XELAEV_18003236mg</name>
</gene>
<organism evidence="1">
    <name type="scientific">Xenopus laevis</name>
    <name type="common">African clawed frog</name>
    <dbReference type="NCBI Taxonomy" id="8355"/>
    <lineage>
        <taxon>Eukaryota</taxon>
        <taxon>Metazoa</taxon>
        <taxon>Chordata</taxon>
        <taxon>Craniata</taxon>
        <taxon>Vertebrata</taxon>
        <taxon>Euteleostomi</taxon>
        <taxon>Amphibia</taxon>
        <taxon>Batrachia</taxon>
        <taxon>Anura</taxon>
        <taxon>Pipoidea</taxon>
        <taxon>Pipidae</taxon>
        <taxon>Xenopodinae</taxon>
        <taxon>Xenopus</taxon>
        <taxon>Xenopus</taxon>
    </lineage>
</organism>
<dbReference type="AlphaFoldDB" id="A0A974BNA9"/>
<protein>
    <submittedName>
        <fullName evidence="1">Uncharacterized protein</fullName>
    </submittedName>
</protein>
<accession>A0A974BNA9</accession>
<sequence length="82" mass="9301">MCGATGRQLDSPTSQCYKRTFHIVSSQHSQYTEQFKMLALTVSTLCHSPASRLKSRTLINVSAEQKKKRLSLFESCTLFMLL</sequence>
<dbReference type="EMBL" id="KV505334">
    <property type="protein sequence ID" value="OCT55290.1"/>
    <property type="molecule type" value="Genomic_DNA"/>
</dbReference>